<organism evidence="3 4">
    <name type="scientific">Discina gigas</name>
    <dbReference type="NCBI Taxonomy" id="1032678"/>
    <lineage>
        <taxon>Eukaryota</taxon>
        <taxon>Fungi</taxon>
        <taxon>Dikarya</taxon>
        <taxon>Ascomycota</taxon>
        <taxon>Pezizomycotina</taxon>
        <taxon>Pezizomycetes</taxon>
        <taxon>Pezizales</taxon>
        <taxon>Discinaceae</taxon>
        <taxon>Discina</taxon>
    </lineage>
</organism>
<dbReference type="InterPro" id="IPR037830">
    <property type="entry name" value="ZZZ3"/>
</dbReference>
<name>A0ABR3GTT2_9PEZI</name>
<feature type="compositionally biased region" description="Pro residues" evidence="2">
    <location>
        <begin position="1"/>
        <end position="10"/>
    </location>
</feature>
<keyword evidence="4" id="KW-1185">Reference proteome</keyword>
<feature type="region of interest" description="Disordered" evidence="2">
    <location>
        <begin position="71"/>
        <end position="103"/>
    </location>
</feature>
<evidence type="ECO:0000313" key="3">
    <source>
        <dbReference type="EMBL" id="KAL0639233.1"/>
    </source>
</evidence>
<gene>
    <name evidence="3" type="ORF">Q9L58_001693</name>
</gene>
<reference evidence="3 4" key="1">
    <citation type="submission" date="2024-02" db="EMBL/GenBank/DDBJ databases">
        <title>Discinaceae phylogenomics.</title>
        <authorList>
            <person name="Dirks A.C."/>
            <person name="James T.Y."/>
        </authorList>
    </citation>
    <scope>NUCLEOTIDE SEQUENCE [LARGE SCALE GENOMIC DNA]</scope>
    <source>
        <strain evidence="3 4">ACD0624</strain>
    </source>
</reference>
<feature type="region of interest" description="Disordered" evidence="2">
    <location>
        <begin position="156"/>
        <end position="190"/>
    </location>
</feature>
<sequence>MHRPSPPPPLTALQTHTPPSNSDPDLDLEDPSPVYSPLSTPAQTPKPPPSPPMAPVDVPLIQDLKITSLDTFNIPKPTTTPNTSAFITTTSTSSSPSPSTNTDSIALRSTLRLLMLQRERARKDIQTLEELRLQAMGQPVEFIAYIQELARVSPSNDYGTISSSSDEEGTSTNTKKKKKQHYPAFAGHKDLPKPQEIFRCPPIEWEKYRVLGAPLDKLVDEQQRRPQVVPQQMQTGGVLGVGVEFGDKISGDGGGIQGRMRLFDGVAQRGSVVGR</sequence>
<feature type="compositionally biased region" description="Low complexity" evidence="2">
    <location>
        <begin position="31"/>
        <end position="43"/>
    </location>
</feature>
<proteinExistence type="predicted"/>
<feature type="compositionally biased region" description="Low complexity" evidence="2">
    <location>
        <begin position="77"/>
        <end position="103"/>
    </location>
</feature>
<feature type="compositionally biased region" description="Pro residues" evidence="2">
    <location>
        <begin position="44"/>
        <end position="54"/>
    </location>
</feature>
<keyword evidence="1" id="KW-0175">Coiled coil</keyword>
<dbReference type="Proteomes" id="UP001447188">
    <property type="component" value="Unassembled WGS sequence"/>
</dbReference>
<protein>
    <submittedName>
        <fullName evidence="3">Uncharacterized protein</fullName>
    </submittedName>
</protein>
<evidence type="ECO:0000313" key="4">
    <source>
        <dbReference type="Proteomes" id="UP001447188"/>
    </source>
</evidence>
<evidence type="ECO:0000256" key="1">
    <source>
        <dbReference type="SAM" id="Coils"/>
    </source>
</evidence>
<evidence type="ECO:0000256" key="2">
    <source>
        <dbReference type="SAM" id="MobiDB-lite"/>
    </source>
</evidence>
<accession>A0ABR3GTT2</accession>
<dbReference type="PANTHER" id="PTHR22705">
    <property type="entry name" value="ZINC FINGER, ZZ DOMAIN CONTAINING 3"/>
    <property type="match status" value="1"/>
</dbReference>
<feature type="coiled-coil region" evidence="1">
    <location>
        <begin position="111"/>
        <end position="138"/>
    </location>
</feature>
<dbReference type="EMBL" id="JBBBZM010000013">
    <property type="protein sequence ID" value="KAL0639233.1"/>
    <property type="molecule type" value="Genomic_DNA"/>
</dbReference>
<comment type="caution">
    <text evidence="3">The sequence shown here is derived from an EMBL/GenBank/DDBJ whole genome shotgun (WGS) entry which is preliminary data.</text>
</comment>
<feature type="region of interest" description="Disordered" evidence="2">
    <location>
        <begin position="1"/>
        <end position="57"/>
    </location>
</feature>
<dbReference type="PANTHER" id="PTHR22705:SF0">
    <property type="entry name" value="ZZ-TYPE ZINC FINGER-CONTAINING PROTEIN 3"/>
    <property type="match status" value="1"/>
</dbReference>